<reference evidence="4" key="2">
    <citation type="journal article" date="2021" name="PeerJ">
        <title>Extensive microbial diversity within the chicken gut microbiome revealed by metagenomics and culture.</title>
        <authorList>
            <person name="Gilroy R."/>
            <person name="Ravi A."/>
            <person name="Getino M."/>
            <person name="Pursley I."/>
            <person name="Horton D.L."/>
            <person name="Alikhan N.F."/>
            <person name="Baker D."/>
            <person name="Gharbi K."/>
            <person name="Hall N."/>
            <person name="Watson M."/>
            <person name="Adriaenssens E.M."/>
            <person name="Foster-Nyarko E."/>
            <person name="Jarju S."/>
            <person name="Secka A."/>
            <person name="Antonio M."/>
            <person name="Oren A."/>
            <person name="Chaudhuri R.R."/>
            <person name="La Ragione R."/>
            <person name="Hildebrand F."/>
            <person name="Pallen M.J."/>
        </authorList>
    </citation>
    <scope>NUCLEOTIDE SEQUENCE</scope>
    <source>
        <strain evidence="4">ChiSjej4B22-8349</strain>
    </source>
</reference>
<dbReference type="InterPro" id="IPR025642">
    <property type="entry name" value="DUF4342"/>
</dbReference>
<evidence type="ECO:0000259" key="3">
    <source>
        <dbReference type="Pfam" id="PF14242"/>
    </source>
</evidence>
<keyword evidence="2" id="KW-0812">Transmembrane</keyword>
<name>A0A9D1N8G8_9FIRM</name>
<gene>
    <name evidence="4" type="ORF">IAD25_08420</name>
</gene>
<reference evidence="4" key="1">
    <citation type="submission" date="2020-10" db="EMBL/GenBank/DDBJ databases">
        <authorList>
            <person name="Gilroy R."/>
        </authorList>
    </citation>
    <scope>NUCLEOTIDE SEQUENCE</scope>
    <source>
        <strain evidence="4">ChiSjej4B22-8349</strain>
    </source>
</reference>
<evidence type="ECO:0000313" key="5">
    <source>
        <dbReference type="Proteomes" id="UP000824130"/>
    </source>
</evidence>
<dbReference type="Proteomes" id="UP000824130">
    <property type="component" value="Unassembled WGS sequence"/>
</dbReference>
<sequence>EKLMERADVSYEEAKAVLEECDWDVLEAVVKLESQGKLKKNASTASYSTDGSAGGQDSKSPQEMAKSYEDYTKSHENKERSAFHTLWKAIKLVLKKSCENTFIVKKDSKIIMEMPVLLMAILMICFFWILLILMVISLFCGFSYGFSGPELGRDNVNNAMGRASEMAENIKADIISEAHNHERASSEKGNGNTQAADDGAHADANKTGSGSEDAPSTDDKDMKR</sequence>
<feature type="region of interest" description="Disordered" evidence="1">
    <location>
        <begin position="180"/>
        <end position="224"/>
    </location>
</feature>
<proteinExistence type="predicted"/>
<feature type="domain" description="DUF4342" evidence="3">
    <location>
        <begin position="74"/>
        <end position="138"/>
    </location>
</feature>
<comment type="caution">
    <text evidence="4">The sequence shown here is derived from an EMBL/GenBank/DDBJ whole genome shotgun (WGS) entry which is preliminary data.</text>
</comment>
<feature type="non-terminal residue" evidence="4">
    <location>
        <position position="1"/>
    </location>
</feature>
<dbReference type="Gene3D" id="1.10.8.10">
    <property type="entry name" value="DNA helicase RuvA subunit, C-terminal domain"/>
    <property type="match status" value="1"/>
</dbReference>
<evidence type="ECO:0000256" key="2">
    <source>
        <dbReference type="SAM" id="Phobius"/>
    </source>
</evidence>
<dbReference type="AlphaFoldDB" id="A0A9D1N8G8"/>
<accession>A0A9D1N8G8</accession>
<dbReference type="SUPFAM" id="SSF46934">
    <property type="entry name" value="UBA-like"/>
    <property type="match status" value="1"/>
</dbReference>
<dbReference type="Pfam" id="PF14242">
    <property type="entry name" value="DUF4342"/>
    <property type="match status" value="1"/>
</dbReference>
<organism evidence="4 5">
    <name type="scientific">Candidatus Allocopromorpha excrementipullorum</name>
    <dbReference type="NCBI Taxonomy" id="2840743"/>
    <lineage>
        <taxon>Bacteria</taxon>
        <taxon>Bacillati</taxon>
        <taxon>Bacillota</taxon>
        <taxon>Clostridia</taxon>
        <taxon>Eubacteriales</taxon>
        <taxon>Eubacteriaceae</taxon>
        <taxon>Eubacteriaceae incertae sedis</taxon>
        <taxon>Candidatus Allocopromorpha</taxon>
    </lineage>
</organism>
<feature type="region of interest" description="Disordered" evidence="1">
    <location>
        <begin position="35"/>
        <end position="71"/>
    </location>
</feature>
<dbReference type="EMBL" id="DVOB01000180">
    <property type="protein sequence ID" value="HIU96709.1"/>
    <property type="molecule type" value="Genomic_DNA"/>
</dbReference>
<feature type="compositionally biased region" description="Polar residues" evidence="1">
    <location>
        <begin position="41"/>
        <end position="61"/>
    </location>
</feature>
<dbReference type="InterPro" id="IPR009060">
    <property type="entry name" value="UBA-like_sf"/>
</dbReference>
<feature type="transmembrane region" description="Helical" evidence="2">
    <location>
        <begin position="116"/>
        <end position="139"/>
    </location>
</feature>
<keyword evidence="2" id="KW-0472">Membrane</keyword>
<evidence type="ECO:0000256" key="1">
    <source>
        <dbReference type="SAM" id="MobiDB-lite"/>
    </source>
</evidence>
<protein>
    <submittedName>
        <fullName evidence="4">DUF4342 domain-containing protein</fullName>
    </submittedName>
</protein>
<keyword evidence="2" id="KW-1133">Transmembrane helix</keyword>
<evidence type="ECO:0000313" key="4">
    <source>
        <dbReference type="EMBL" id="HIU96709.1"/>
    </source>
</evidence>